<sequence length="137" mass="16037">MGTRFEDIREELKKEVKEFQSKAEREHRKELSENKEILQFFNNNFEDAKAKNEALEKENAALKKKNEALRNEYDNIKNLLEEHDLRIVAGEQYSRNCNVEIKGILQEQNEDVTSTVCEVSQLLDMTITPDDIDVCTE</sequence>
<reference evidence="2 3" key="1">
    <citation type="journal article" date="2023" name="Arcadia Sci">
        <title>De novo assembly of a long-read Amblyomma americanum tick genome.</title>
        <authorList>
            <person name="Chou S."/>
            <person name="Poskanzer K.E."/>
            <person name="Rollins M."/>
            <person name="Thuy-Boun P.S."/>
        </authorList>
    </citation>
    <scope>NUCLEOTIDE SEQUENCE [LARGE SCALE GENOMIC DNA]</scope>
    <source>
        <strain evidence="2">F_SG_1</strain>
        <tissue evidence="2">Salivary glands</tissue>
    </source>
</reference>
<evidence type="ECO:0000313" key="2">
    <source>
        <dbReference type="EMBL" id="KAK8773386.1"/>
    </source>
</evidence>
<dbReference type="EMBL" id="JARKHS020016982">
    <property type="protein sequence ID" value="KAK8773386.1"/>
    <property type="molecule type" value="Genomic_DNA"/>
</dbReference>
<name>A0AAQ4EF88_AMBAM</name>
<dbReference type="AlphaFoldDB" id="A0AAQ4EF88"/>
<keyword evidence="3" id="KW-1185">Reference proteome</keyword>
<proteinExistence type="predicted"/>
<protein>
    <submittedName>
        <fullName evidence="2">Uncharacterized protein</fullName>
    </submittedName>
</protein>
<comment type="caution">
    <text evidence="2">The sequence shown here is derived from an EMBL/GenBank/DDBJ whole genome shotgun (WGS) entry which is preliminary data.</text>
</comment>
<evidence type="ECO:0000313" key="3">
    <source>
        <dbReference type="Proteomes" id="UP001321473"/>
    </source>
</evidence>
<dbReference type="Proteomes" id="UP001321473">
    <property type="component" value="Unassembled WGS sequence"/>
</dbReference>
<feature type="coiled-coil region" evidence="1">
    <location>
        <begin position="9"/>
        <end position="86"/>
    </location>
</feature>
<organism evidence="2 3">
    <name type="scientific">Amblyomma americanum</name>
    <name type="common">Lone star tick</name>
    <dbReference type="NCBI Taxonomy" id="6943"/>
    <lineage>
        <taxon>Eukaryota</taxon>
        <taxon>Metazoa</taxon>
        <taxon>Ecdysozoa</taxon>
        <taxon>Arthropoda</taxon>
        <taxon>Chelicerata</taxon>
        <taxon>Arachnida</taxon>
        <taxon>Acari</taxon>
        <taxon>Parasitiformes</taxon>
        <taxon>Ixodida</taxon>
        <taxon>Ixodoidea</taxon>
        <taxon>Ixodidae</taxon>
        <taxon>Amblyomminae</taxon>
        <taxon>Amblyomma</taxon>
    </lineage>
</organism>
<evidence type="ECO:0000256" key="1">
    <source>
        <dbReference type="SAM" id="Coils"/>
    </source>
</evidence>
<keyword evidence="1" id="KW-0175">Coiled coil</keyword>
<accession>A0AAQ4EF88</accession>
<gene>
    <name evidence="2" type="ORF">V5799_012082</name>
</gene>